<dbReference type="EMBL" id="GADI01000882">
    <property type="protein sequence ID" value="JAA72926.1"/>
    <property type="molecule type" value="mRNA"/>
</dbReference>
<dbReference type="InterPro" id="IPR036880">
    <property type="entry name" value="Kunitz_BPTI_sf"/>
</dbReference>
<dbReference type="PANTHER" id="PTHR10083:SF328">
    <property type="entry name" value="TISSUE FACTOR PATHWAY INHIBITOR"/>
    <property type="match status" value="1"/>
</dbReference>
<dbReference type="InterPro" id="IPR050098">
    <property type="entry name" value="TFPI/VKTCI-like"/>
</dbReference>
<name>A0A0K8RPG2_IXORI</name>
<dbReference type="GO" id="GO:0005615">
    <property type="term" value="C:extracellular space"/>
    <property type="evidence" value="ECO:0007669"/>
    <property type="project" value="TreeGrafter"/>
</dbReference>
<dbReference type="Gene3D" id="4.10.410.10">
    <property type="entry name" value="Pancreatic trypsin inhibitor Kunitz domain"/>
    <property type="match status" value="1"/>
</dbReference>
<organism evidence="5">
    <name type="scientific">Ixodes ricinus</name>
    <name type="common">Common tick</name>
    <name type="synonym">Acarus ricinus</name>
    <dbReference type="NCBI Taxonomy" id="34613"/>
    <lineage>
        <taxon>Eukaryota</taxon>
        <taxon>Metazoa</taxon>
        <taxon>Ecdysozoa</taxon>
        <taxon>Arthropoda</taxon>
        <taxon>Chelicerata</taxon>
        <taxon>Arachnida</taxon>
        <taxon>Acari</taxon>
        <taxon>Parasitiformes</taxon>
        <taxon>Ixodida</taxon>
        <taxon>Ixodoidea</taxon>
        <taxon>Ixodidae</taxon>
        <taxon>Ixodinae</taxon>
        <taxon>Ixodes</taxon>
    </lineage>
</organism>
<dbReference type="InterPro" id="IPR020901">
    <property type="entry name" value="Prtase_inh_Kunz-CS"/>
</dbReference>
<keyword evidence="1" id="KW-0646">Protease inhibitor</keyword>
<accession>A0A0K8RPG2</accession>
<dbReference type="PROSITE" id="PS00280">
    <property type="entry name" value="BPTI_KUNITZ_1"/>
    <property type="match status" value="1"/>
</dbReference>
<evidence type="ECO:0000256" key="1">
    <source>
        <dbReference type="ARBA" id="ARBA00022690"/>
    </source>
</evidence>
<dbReference type="PROSITE" id="PS50279">
    <property type="entry name" value="BPTI_KUNITZ_2"/>
    <property type="match status" value="1"/>
</dbReference>
<evidence type="ECO:0000256" key="3">
    <source>
        <dbReference type="ARBA" id="ARBA00023157"/>
    </source>
</evidence>
<proteinExistence type="evidence at transcript level"/>
<reference evidence="5" key="1">
    <citation type="submission" date="2012-12" db="EMBL/GenBank/DDBJ databases">
        <title>Identification and characterization of a phenylalanine ammonia-lyase gene family in Isatis indigotica Fort.</title>
        <authorList>
            <person name="Liu Q."/>
            <person name="Chen J."/>
            <person name="Zhou X."/>
            <person name="Di P."/>
            <person name="Xiao Y."/>
            <person name="Xuan H."/>
            <person name="Zhang L."/>
            <person name="Chen W."/>
        </authorList>
    </citation>
    <scope>NUCLEOTIDE SEQUENCE</scope>
    <source>
        <tissue evidence="5">Salivary gland</tissue>
    </source>
</reference>
<dbReference type="GO" id="GO:0004867">
    <property type="term" value="F:serine-type endopeptidase inhibitor activity"/>
    <property type="evidence" value="ECO:0007669"/>
    <property type="project" value="UniProtKB-KW"/>
</dbReference>
<dbReference type="PRINTS" id="PR00759">
    <property type="entry name" value="BASICPTASE"/>
</dbReference>
<sequence length="116" mass="13158">ADHSTSQWYQRLSSWSIYGLVTGEHSHSQTQSLKTMKSALFLLCSLLFMKMTVVTEAQKNGLCFQPPLSGHCYAYFVKYYYDPLAGRCREFVYGGCGGNLNRFDSVKECRRTCGLS</sequence>
<dbReference type="AlphaFoldDB" id="A0A0K8RPG2"/>
<dbReference type="Pfam" id="PF00014">
    <property type="entry name" value="Kunitz_BPTI"/>
    <property type="match status" value="1"/>
</dbReference>
<evidence type="ECO:0000259" key="4">
    <source>
        <dbReference type="PROSITE" id="PS50279"/>
    </source>
</evidence>
<evidence type="ECO:0000256" key="2">
    <source>
        <dbReference type="ARBA" id="ARBA00022900"/>
    </source>
</evidence>
<keyword evidence="2" id="KW-0722">Serine protease inhibitor</keyword>
<evidence type="ECO:0000313" key="5">
    <source>
        <dbReference type="EMBL" id="JAA72926.1"/>
    </source>
</evidence>
<dbReference type="InterPro" id="IPR002223">
    <property type="entry name" value="Kunitz_BPTI"/>
</dbReference>
<feature type="non-terminal residue" evidence="5">
    <location>
        <position position="1"/>
    </location>
</feature>
<dbReference type="SUPFAM" id="SSF57362">
    <property type="entry name" value="BPTI-like"/>
    <property type="match status" value="1"/>
</dbReference>
<dbReference type="PANTHER" id="PTHR10083">
    <property type="entry name" value="KUNITZ-TYPE PROTEASE INHIBITOR-RELATED"/>
    <property type="match status" value="1"/>
</dbReference>
<protein>
    <submittedName>
        <fullName evidence="5">Putative salivary kunitz domain protein</fullName>
    </submittedName>
</protein>
<dbReference type="SMART" id="SM00131">
    <property type="entry name" value="KU"/>
    <property type="match status" value="1"/>
</dbReference>
<keyword evidence="3" id="KW-1015">Disulfide bond</keyword>
<dbReference type="FunFam" id="4.10.410.10:FF:000063">
    <property type="entry name" value="Putative salivary kunitz domain protein"/>
    <property type="match status" value="1"/>
</dbReference>
<feature type="domain" description="BPTI/Kunitz inhibitor" evidence="4">
    <location>
        <begin position="63"/>
        <end position="113"/>
    </location>
</feature>
<dbReference type="CDD" id="cd00109">
    <property type="entry name" value="Kunitz-type"/>
    <property type="match status" value="1"/>
</dbReference>